<comment type="catalytic activity">
    <reaction evidence="1">
        <text>ATP + protein L-histidine = ADP + protein N-phospho-L-histidine.</text>
        <dbReference type="EC" id="2.7.13.3"/>
    </reaction>
</comment>
<feature type="transmembrane region" description="Helical" evidence="9">
    <location>
        <begin position="12"/>
        <end position="35"/>
    </location>
</feature>
<name>A0A5C6CST4_9BACT</name>
<evidence type="ECO:0000259" key="10">
    <source>
        <dbReference type="PROSITE" id="PS50109"/>
    </source>
</evidence>
<sequence>MIRSFRGPIIALLTAALAVVLLSRIVSTLWIFRALPEEIARSVIPGLWYNFFFELMVFVGISLALRWLIGRDRKDRSEKARLDHLAEVATMSGGFAHEARNLLHALQTRIELLRKSAADDAKSLERVNKLDELAMDMEQLFTDFLSLARPANDHLEESNVTNLVNQVIEFEDLELERSGVKIVREFDSKVPQVLVDRGKFKRALLNLIVNARHALPEGGTLWVRTSAYGKQVRIEVEDNGCGIPLEDQPRIF</sequence>
<comment type="caution">
    <text evidence="11">The sequence shown here is derived from an EMBL/GenBank/DDBJ whole genome shotgun (WGS) entry which is preliminary data.</text>
</comment>
<dbReference type="PANTHER" id="PTHR43065:SF10">
    <property type="entry name" value="PEROXIDE STRESS-ACTIVATED HISTIDINE KINASE MAK3"/>
    <property type="match status" value="1"/>
</dbReference>
<dbReference type="EC" id="2.7.13.3" evidence="2"/>
<dbReference type="InterPro" id="IPR036890">
    <property type="entry name" value="HATPase_C_sf"/>
</dbReference>
<evidence type="ECO:0000313" key="12">
    <source>
        <dbReference type="Proteomes" id="UP000318437"/>
    </source>
</evidence>
<dbReference type="Proteomes" id="UP000318437">
    <property type="component" value="Unassembled WGS sequence"/>
</dbReference>
<keyword evidence="8" id="KW-0902">Two-component regulatory system</keyword>
<protein>
    <recommendedName>
        <fullName evidence="2">histidine kinase</fullName>
        <ecNumber evidence="2">2.7.13.3</ecNumber>
    </recommendedName>
</protein>
<evidence type="ECO:0000313" key="11">
    <source>
        <dbReference type="EMBL" id="TWU27630.1"/>
    </source>
</evidence>
<keyword evidence="4 11" id="KW-0808">Transferase</keyword>
<keyword evidence="9" id="KW-0472">Membrane</keyword>
<dbReference type="InterPro" id="IPR036097">
    <property type="entry name" value="HisK_dim/P_sf"/>
</dbReference>
<dbReference type="InterPro" id="IPR005467">
    <property type="entry name" value="His_kinase_dom"/>
</dbReference>
<dbReference type="PANTHER" id="PTHR43065">
    <property type="entry name" value="SENSOR HISTIDINE KINASE"/>
    <property type="match status" value="1"/>
</dbReference>
<evidence type="ECO:0000256" key="6">
    <source>
        <dbReference type="ARBA" id="ARBA00022777"/>
    </source>
</evidence>
<keyword evidence="9" id="KW-0812">Transmembrane</keyword>
<dbReference type="GO" id="GO:0000155">
    <property type="term" value="F:phosphorelay sensor kinase activity"/>
    <property type="evidence" value="ECO:0007669"/>
    <property type="project" value="InterPro"/>
</dbReference>
<keyword evidence="5" id="KW-0547">Nucleotide-binding</keyword>
<dbReference type="Gene3D" id="3.30.565.10">
    <property type="entry name" value="Histidine kinase-like ATPase, C-terminal domain"/>
    <property type="match status" value="1"/>
</dbReference>
<keyword evidence="9" id="KW-1133">Transmembrane helix</keyword>
<dbReference type="SUPFAM" id="SSF47384">
    <property type="entry name" value="Homodimeric domain of signal transducing histidine kinase"/>
    <property type="match status" value="1"/>
</dbReference>
<accession>A0A5C6CST4</accession>
<dbReference type="PROSITE" id="PS50109">
    <property type="entry name" value="HIS_KIN"/>
    <property type="match status" value="1"/>
</dbReference>
<evidence type="ECO:0000256" key="8">
    <source>
        <dbReference type="ARBA" id="ARBA00023012"/>
    </source>
</evidence>
<keyword evidence="12" id="KW-1185">Reference proteome</keyword>
<evidence type="ECO:0000256" key="1">
    <source>
        <dbReference type="ARBA" id="ARBA00000085"/>
    </source>
</evidence>
<dbReference type="Pfam" id="PF02518">
    <property type="entry name" value="HATPase_c"/>
    <property type="match status" value="1"/>
</dbReference>
<dbReference type="InterPro" id="IPR003594">
    <property type="entry name" value="HATPase_dom"/>
</dbReference>
<evidence type="ECO:0000256" key="3">
    <source>
        <dbReference type="ARBA" id="ARBA00022553"/>
    </source>
</evidence>
<evidence type="ECO:0000256" key="7">
    <source>
        <dbReference type="ARBA" id="ARBA00022840"/>
    </source>
</evidence>
<proteinExistence type="predicted"/>
<feature type="domain" description="Histidine kinase" evidence="10">
    <location>
        <begin position="94"/>
        <end position="252"/>
    </location>
</feature>
<reference evidence="11 12" key="1">
    <citation type="submission" date="2019-02" db="EMBL/GenBank/DDBJ databases">
        <title>Deep-cultivation of Planctomycetes and their phenomic and genomic characterization uncovers novel biology.</title>
        <authorList>
            <person name="Wiegand S."/>
            <person name="Jogler M."/>
            <person name="Boedeker C."/>
            <person name="Pinto D."/>
            <person name="Vollmers J."/>
            <person name="Rivas-Marin E."/>
            <person name="Kohn T."/>
            <person name="Peeters S.H."/>
            <person name="Heuer A."/>
            <person name="Rast P."/>
            <person name="Oberbeckmann S."/>
            <person name="Bunk B."/>
            <person name="Jeske O."/>
            <person name="Meyerdierks A."/>
            <person name="Storesund J.E."/>
            <person name="Kallscheuer N."/>
            <person name="Luecker S."/>
            <person name="Lage O.M."/>
            <person name="Pohl T."/>
            <person name="Merkel B.J."/>
            <person name="Hornburger P."/>
            <person name="Mueller R.-W."/>
            <person name="Bruemmer F."/>
            <person name="Labrenz M."/>
            <person name="Spormann A.M."/>
            <person name="Op Den Camp H."/>
            <person name="Overmann J."/>
            <person name="Amann R."/>
            <person name="Jetten M.S.M."/>
            <person name="Mascher T."/>
            <person name="Medema M.H."/>
            <person name="Devos D.P."/>
            <person name="Kaster A.-K."/>
            <person name="Ovreas L."/>
            <person name="Rohde M."/>
            <person name="Galperin M.Y."/>
            <person name="Jogler C."/>
        </authorList>
    </citation>
    <scope>NUCLEOTIDE SEQUENCE [LARGE SCALE GENOMIC DNA]</scope>
    <source>
        <strain evidence="11 12">Pla144</strain>
    </source>
</reference>
<feature type="transmembrane region" description="Helical" evidence="9">
    <location>
        <begin position="47"/>
        <end position="69"/>
    </location>
</feature>
<dbReference type="GO" id="GO:0005524">
    <property type="term" value="F:ATP binding"/>
    <property type="evidence" value="ECO:0007669"/>
    <property type="project" value="UniProtKB-KW"/>
</dbReference>
<gene>
    <name evidence="11" type="primary">glnL</name>
    <name evidence="11" type="ORF">Pla144_24070</name>
</gene>
<dbReference type="CDD" id="cd00082">
    <property type="entry name" value="HisKA"/>
    <property type="match status" value="1"/>
</dbReference>
<keyword evidence="7" id="KW-0067">ATP-binding</keyword>
<organism evidence="11 12">
    <name type="scientific">Bythopirellula polymerisocia</name>
    <dbReference type="NCBI Taxonomy" id="2528003"/>
    <lineage>
        <taxon>Bacteria</taxon>
        <taxon>Pseudomonadati</taxon>
        <taxon>Planctomycetota</taxon>
        <taxon>Planctomycetia</taxon>
        <taxon>Pirellulales</taxon>
        <taxon>Lacipirellulaceae</taxon>
        <taxon>Bythopirellula</taxon>
    </lineage>
</organism>
<dbReference type="EMBL" id="SJPS01000003">
    <property type="protein sequence ID" value="TWU27630.1"/>
    <property type="molecule type" value="Genomic_DNA"/>
</dbReference>
<dbReference type="InterPro" id="IPR003661">
    <property type="entry name" value="HisK_dim/P_dom"/>
</dbReference>
<dbReference type="AlphaFoldDB" id="A0A5C6CST4"/>
<keyword evidence="6" id="KW-0418">Kinase</keyword>
<evidence type="ECO:0000256" key="5">
    <source>
        <dbReference type="ARBA" id="ARBA00022741"/>
    </source>
</evidence>
<evidence type="ECO:0000256" key="2">
    <source>
        <dbReference type="ARBA" id="ARBA00012438"/>
    </source>
</evidence>
<dbReference type="OrthoDB" id="9815750at2"/>
<evidence type="ECO:0000256" key="9">
    <source>
        <dbReference type="SAM" id="Phobius"/>
    </source>
</evidence>
<dbReference type="SUPFAM" id="SSF55874">
    <property type="entry name" value="ATPase domain of HSP90 chaperone/DNA topoisomerase II/histidine kinase"/>
    <property type="match status" value="1"/>
</dbReference>
<evidence type="ECO:0000256" key="4">
    <source>
        <dbReference type="ARBA" id="ARBA00022679"/>
    </source>
</evidence>
<keyword evidence="3" id="KW-0597">Phosphoprotein</keyword>
<dbReference type="Gene3D" id="1.10.287.130">
    <property type="match status" value="1"/>
</dbReference>